<dbReference type="InterPro" id="IPR001878">
    <property type="entry name" value="Znf_CCHC"/>
</dbReference>
<keyword evidence="1" id="KW-0863">Zinc-finger</keyword>
<dbReference type="Gene3D" id="4.10.60.10">
    <property type="entry name" value="Zinc finger, CCHC-type"/>
    <property type="match status" value="1"/>
</dbReference>
<dbReference type="GO" id="GO:0008270">
    <property type="term" value="F:zinc ion binding"/>
    <property type="evidence" value="ECO:0007669"/>
    <property type="project" value="UniProtKB-KW"/>
</dbReference>
<accession>A0A6N2C7I0</accession>
<feature type="region of interest" description="Disordered" evidence="3">
    <location>
        <begin position="186"/>
        <end position="205"/>
    </location>
</feature>
<keyword evidence="1" id="KW-0479">Metal-binding</keyword>
<dbReference type="Pfam" id="PF14223">
    <property type="entry name" value="Retrotran_gag_2"/>
    <property type="match status" value="1"/>
</dbReference>
<dbReference type="InterPro" id="IPR036875">
    <property type="entry name" value="Znf_CCHC_sf"/>
</dbReference>
<organism evidence="5">
    <name type="scientific">Solanum chilense</name>
    <name type="common">Tomato</name>
    <name type="synonym">Lycopersicon chilense</name>
    <dbReference type="NCBI Taxonomy" id="4083"/>
    <lineage>
        <taxon>Eukaryota</taxon>
        <taxon>Viridiplantae</taxon>
        <taxon>Streptophyta</taxon>
        <taxon>Embryophyta</taxon>
        <taxon>Tracheophyta</taxon>
        <taxon>Spermatophyta</taxon>
        <taxon>Magnoliopsida</taxon>
        <taxon>eudicotyledons</taxon>
        <taxon>Gunneridae</taxon>
        <taxon>Pentapetalae</taxon>
        <taxon>asterids</taxon>
        <taxon>lamiids</taxon>
        <taxon>Solanales</taxon>
        <taxon>Solanaceae</taxon>
        <taxon>Solanoideae</taxon>
        <taxon>Solaneae</taxon>
        <taxon>Solanum</taxon>
        <taxon>Solanum subgen. Lycopersicon</taxon>
    </lineage>
</organism>
<evidence type="ECO:0000256" key="1">
    <source>
        <dbReference type="PROSITE-ProRule" id="PRU00047"/>
    </source>
</evidence>
<dbReference type="SUPFAM" id="SSF57756">
    <property type="entry name" value="Retrovirus zinc finger-like domains"/>
    <property type="match status" value="1"/>
</dbReference>
<evidence type="ECO:0000256" key="3">
    <source>
        <dbReference type="SAM" id="MobiDB-lite"/>
    </source>
</evidence>
<comment type="caution">
    <text evidence="5">The sequence shown here is derived from an EMBL/GenBank/DDBJ whole genome shotgun (WGS) entry which is preliminary data.</text>
</comment>
<evidence type="ECO:0000313" key="5">
    <source>
        <dbReference type="EMBL" id="TMX02586.1"/>
    </source>
</evidence>
<sequence length="273" mass="31439">MSSAPPPGHDQGQHIDTPHLFNGQYYSWWKARMEDFIEAGDYEIWVRVTDGPLIRTIKDSKGKYISKPNAQYGDADLKMLGKNTKDKCILIKNGEQLQDMITRFTTVINELNSLGKIYTTEEQVDKILQTLPRSWEIKVTAIREAKDLTNMALDELVGNLETFEMNVENTKRSKGSKGKNLALKGMNLRKKPASTKERNTKKTQNSGCYKCGKIDHQINDCPMWEIEWKKERAEKEKRELANKRKGKEKENNQAMYACWRTVSDDADKEEDIA</sequence>
<name>A0A6N2C7I0_SOLCI</name>
<keyword evidence="1" id="KW-0862">Zinc</keyword>
<evidence type="ECO:0000256" key="2">
    <source>
        <dbReference type="SAM" id="Coils"/>
    </source>
</evidence>
<feature type="domain" description="CCHC-type" evidence="4">
    <location>
        <begin position="208"/>
        <end position="222"/>
    </location>
</feature>
<dbReference type="Pfam" id="PF00098">
    <property type="entry name" value="zf-CCHC"/>
    <property type="match status" value="1"/>
</dbReference>
<feature type="coiled-coil region" evidence="2">
    <location>
        <begin position="223"/>
        <end position="253"/>
    </location>
</feature>
<dbReference type="GO" id="GO:0003676">
    <property type="term" value="F:nucleic acid binding"/>
    <property type="evidence" value="ECO:0007669"/>
    <property type="project" value="InterPro"/>
</dbReference>
<gene>
    <name evidence="5" type="ORF">EJD97_020991</name>
</gene>
<protein>
    <recommendedName>
        <fullName evidence="4">CCHC-type domain-containing protein</fullName>
    </recommendedName>
</protein>
<keyword evidence="2" id="KW-0175">Coiled coil</keyword>
<dbReference type="SMART" id="SM00343">
    <property type="entry name" value="ZnF_C2HC"/>
    <property type="match status" value="1"/>
</dbReference>
<dbReference type="AlphaFoldDB" id="A0A6N2C7I0"/>
<evidence type="ECO:0000259" key="4">
    <source>
        <dbReference type="PROSITE" id="PS50158"/>
    </source>
</evidence>
<dbReference type="PROSITE" id="PS50158">
    <property type="entry name" value="ZF_CCHC"/>
    <property type="match status" value="1"/>
</dbReference>
<proteinExistence type="predicted"/>
<reference evidence="5" key="1">
    <citation type="submission" date="2019-05" db="EMBL/GenBank/DDBJ databases">
        <title>The de novo reference genome and transcriptome assemblies of the wild tomato species Solanum chilense.</title>
        <authorList>
            <person name="Stam R."/>
            <person name="Nosenko T."/>
            <person name="Hoerger A.C."/>
            <person name="Stephan W."/>
            <person name="Seidel M.A."/>
            <person name="Kuhn J.M.M."/>
            <person name="Haberer G."/>
            <person name="Tellier A."/>
        </authorList>
    </citation>
    <scope>NUCLEOTIDE SEQUENCE</scope>
    <source>
        <tissue evidence="5">Mature leaves</tissue>
    </source>
</reference>
<dbReference type="EMBL" id="RXGB01000624">
    <property type="protein sequence ID" value="TMX02586.1"/>
    <property type="molecule type" value="Genomic_DNA"/>
</dbReference>